<dbReference type="AlphaFoldDB" id="F0F199"/>
<dbReference type="Proteomes" id="UP000004088">
    <property type="component" value="Unassembled WGS sequence"/>
</dbReference>
<dbReference type="STRING" id="888741.HMPREF9098_1884"/>
<keyword evidence="2" id="KW-1185">Reference proteome</keyword>
<dbReference type="HOGENOM" id="CLU_1336030_0_0_4"/>
<protein>
    <submittedName>
        <fullName evidence="1">Uncharacterized protein</fullName>
    </submittedName>
</protein>
<proteinExistence type="predicted"/>
<dbReference type="EMBL" id="AEWV01000039">
    <property type="protein sequence ID" value="EGC16687.1"/>
    <property type="molecule type" value="Genomic_DNA"/>
</dbReference>
<evidence type="ECO:0000313" key="1">
    <source>
        <dbReference type="EMBL" id="EGC16687.1"/>
    </source>
</evidence>
<gene>
    <name evidence="1" type="ORF">HMPREF9098_1884</name>
</gene>
<evidence type="ECO:0000313" key="2">
    <source>
        <dbReference type="Proteomes" id="UP000004088"/>
    </source>
</evidence>
<dbReference type="RefSeq" id="WP_003783865.1">
    <property type="nucleotide sequence ID" value="NZ_GL870929.1"/>
</dbReference>
<accession>F0F199</accession>
<reference evidence="1 2" key="1">
    <citation type="submission" date="2011-01" db="EMBL/GenBank/DDBJ databases">
        <authorList>
            <person name="Muzny D."/>
            <person name="Qin X."/>
            <person name="Deng J."/>
            <person name="Jiang H."/>
            <person name="Liu Y."/>
            <person name="Qu J."/>
            <person name="Song X.-Z."/>
            <person name="Zhang L."/>
            <person name="Thornton R."/>
            <person name="Coyle M."/>
            <person name="Francisco L."/>
            <person name="Jackson L."/>
            <person name="Javaid M."/>
            <person name="Korchina V."/>
            <person name="Kovar C."/>
            <person name="Mata R."/>
            <person name="Mathew T."/>
            <person name="Ngo R."/>
            <person name="Nguyen L."/>
            <person name="Nguyen N."/>
            <person name="Okwuonu G."/>
            <person name="Ongeri F."/>
            <person name="Pham C."/>
            <person name="Simmons D."/>
            <person name="Wilczek-Boney K."/>
            <person name="Hale W."/>
            <person name="Jakkamsetti A."/>
            <person name="Pham P."/>
            <person name="Ruth R."/>
            <person name="San Lucas F."/>
            <person name="Warren J."/>
            <person name="Zhang J."/>
            <person name="Zhao Z."/>
            <person name="Zhou C."/>
            <person name="Zhu D."/>
            <person name="Lee S."/>
            <person name="Bess C."/>
            <person name="Blankenburg K."/>
            <person name="Forbes L."/>
            <person name="Fu Q."/>
            <person name="Gubbala S."/>
            <person name="Hirani K."/>
            <person name="Jayaseelan J.C."/>
            <person name="Lara F."/>
            <person name="Munidasa M."/>
            <person name="Palculict T."/>
            <person name="Patil S."/>
            <person name="Pu L.-L."/>
            <person name="Saada N."/>
            <person name="Tang L."/>
            <person name="Weissenberger G."/>
            <person name="Zhu Y."/>
            <person name="Hemphill L."/>
            <person name="Shang Y."/>
            <person name="Youmans B."/>
            <person name="Ayvaz T."/>
            <person name="Ross M."/>
            <person name="Santibanez J."/>
            <person name="Aqrawi P."/>
            <person name="Gross S."/>
            <person name="Joshi V."/>
            <person name="Fowler G."/>
            <person name="Nazareth L."/>
            <person name="Reid J."/>
            <person name="Worley K."/>
            <person name="Petrosino J."/>
            <person name="Highlander S."/>
            <person name="Gibbs R."/>
        </authorList>
    </citation>
    <scope>NUCLEOTIDE SEQUENCE [LARGE SCALE GENOMIC DNA]</scope>
    <source>
        <strain evidence="1 2">ATCC 33394</strain>
    </source>
</reference>
<sequence length="205" mass="22938">MHRSDYTAARRLQQQIPLPIADVLALLKQHGNPQAAIAAYRADQIAHIRQTAVCSETEAAHQYDVYQGNTERAIAAICRTPVYLGRHTINGEKWGYAITPLNSGGKQADGRNAFIQHRNFERLKPVLQRYPCRHDGSDEDGCRIDPTSSNYFTVEQCRAIAAEIRTLAQTEVQAEAAQMLHAAADYLIYACALPDCRYIDFYGTL</sequence>
<organism evidence="1 2">
    <name type="scientific">Kingella denitrificans ATCC 33394</name>
    <dbReference type="NCBI Taxonomy" id="888741"/>
    <lineage>
        <taxon>Bacteria</taxon>
        <taxon>Pseudomonadati</taxon>
        <taxon>Pseudomonadota</taxon>
        <taxon>Betaproteobacteria</taxon>
        <taxon>Neisseriales</taxon>
        <taxon>Neisseriaceae</taxon>
        <taxon>Kingella</taxon>
    </lineage>
</organism>
<name>F0F199_9NEIS</name>
<comment type="caution">
    <text evidence="1">The sequence shown here is derived from an EMBL/GenBank/DDBJ whole genome shotgun (WGS) entry which is preliminary data.</text>
</comment>